<evidence type="ECO:0000256" key="6">
    <source>
        <dbReference type="SAM" id="Phobius"/>
    </source>
</evidence>
<dbReference type="PANTHER" id="PTHR30093">
    <property type="entry name" value="GENERAL SECRETION PATHWAY PROTEIN G"/>
    <property type="match status" value="1"/>
</dbReference>
<evidence type="ECO:0000256" key="3">
    <source>
        <dbReference type="ARBA" id="ARBA00022692"/>
    </source>
</evidence>
<evidence type="ECO:0000256" key="5">
    <source>
        <dbReference type="ARBA" id="ARBA00023136"/>
    </source>
</evidence>
<dbReference type="InterPro" id="IPR000983">
    <property type="entry name" value="Bac_GSPG_pilin"/>
</dbReference>
<keyword evidence="3 6" id="KW-0812">Transmembrane</keyword>
<keyword evidence="4 6" id="KW-1133">Transmembrane helix</keyword>
<dbReference type="EMBL" id="MHRJ01000040">
    <property type="protein sequence ID" value="OHA21762.1"/>
    <property type="molecule type" value="Genomic_DNA"/>
</dbReference>
<dbReference type="PROSITE" id="PS00409">
    <property type="entry name" value="PROKAR_NTER_METHYL"/>
    <property type="match status" value="1"/>
</dbReference>
<dbReference type="Gene3D" id="3.30.700.10">
    <property type="entry name" value="Glycoprotein, Type 4 Pilin"/>
    <property type="match status" value="1"/>
</dbReference>
<dbReference type="InterPro" id="IPR045584">
    <property type="entry name" value="Pilin-like"/>
</dbReference>
<organism evidence="7 8">
    <name type="scientific">Candidatus Taylorbacteria bacterium RIFCSPHIGHO2_02_49_25</name>
    <dbReference type="NCBI Taxonomy" id="1802305"/>
    <lineage>
        <taxon>Bacteria</taxon>
        <taxon>Candidatus Tayloriibacteriota</taxon>
    </lineage>
</organism>
<keyword evidence="5 6" id="KW-0472">Membrane</keyword>
<name>A0A1G2MFI0_9BACT</name>
<keyword evidence="2" id="KW-0488">Methylation</keyword>
<comment type="subcellular location">
    <subcellularLocation>
        <location evidence="1">Membrane</location>
        <topology evidence="1">Single-pass membrane protein</topology>
    </subcellularLocation>
</comment>
<sequence>MSKFPSKASRGFTLIELLVVIAIIGILSSVVLASLNSARTKARDTRRVSDMKQIQIALELYYDANSKYPTGLSQLVGSGSGASLSVLPIDPRGDPANTLNGYKYAVNVLTTPTSYHLGTVLEQAPAQTTLEDSDRDFDSSAASWLNNTTSPNSSVPFSGSDATTAVYDISNQ</sequence>
<accession>A0A1G2MFI0</accession>
<evidence type="ECO:0000256" key="1">
    <source>
        <dbReference type="ARBA" id="ARBA00004167"/>
    </source>
</evidence>
<comment type="caution">
    <text evidence="7">The sequence shown here is derived from an EMBL/GenBank/DDBJ whole genome shotgun (WGS) entry which is preliminary data.</text>
</comment>
<dbReference type="GO" id="GO:0015628">
    <property type="term" value="P:protein secretion by the type II secretion system"/>
    <property type="evidence" value="ECO:0007669"/>
    <property type="project" value="InterPro"/>
</dbReference>
<dbReference type="GO" id="GO:0016020">
    <property type="term" value="C:membrane"/>
    <property type="evidence" value="ECO:0007669"/>
    <property type="project" value="UniProtKB-SubCell"/>
</dbReference>
<protein>
    <recommendedName>
        <fullName evidence="9">Type II secretion system protein GspG C-terminal domain-containing protein</fullName>
    </recommendedName>
</protein>
<dbReference type="Pfam" id="PF07963">
    <property type="entry name" value="N_methyl"/>
    <property type="match status" value="1"/>
</dbReference>
<dbReference type="NCBIfam" id="TIGR02532">
    <property type="entry name" value="IV_pilin_GFxxxE"/>
    <property type="match status" value="1"/>
</dbReference>
<dbReference type="GO" id="GO:0015627">
    <property type="term" value="C:type II protein secretion system complex"/>
    <property type="evidence" value="ECO:0007669"/>
    <property type="project" value="InterPro"/>
</dbReference>
<dbReference type="Proteomes" id="UP000176493">
    <property type="component" value="Unassembled WGS sequence"/>
</dbReference>
<gene>
    <name evidence="7" type="ORF">A2W52_02260</name>
</gene>
<dbReference type="PANTHER" id="PTHR30093:SF44">
    <property type="entry name" value="TYPE II SECRETION SYSTEM CORE PROTEIN G"/>
    <property type="match status" value="1"/>
</dbReference>
<dbReference type="InterPro" id="IPR012902">
    <property type="entry name" value="N_methyl_site"/>
</dbReference>
<evidence type="ECO:0000313" key="7">
    <source>
        <dbReference type="EMBL" id="OHA21762.1"/>
    </source>
</evidence>
<evidence type="ECO:0008006" key="9">
    <source>
        <dbReference type="Google" id="ProtNLM"/>
    </source>
</evidence>
<dbReference type="SUPFAM" id="SSF54523">
    <property type="entry name" value="Pili subunits"/>
    <property type="match status" value="1"/>
</dbReference>
<evidence type="ECO:0000256" key="4">
    <source>
        <dbReference type="ARBA" id="ARBA00022989"/>
    </source>
</evidence>
<reference evidence="7 8" key="1">
    <citation type="journal article" date="2016" name="Nat. Commun.">
        <title>Thousands of microbial genomes shed light on interconnected biogeochemical processes in an aquifer system.</title>
        <authorList>
            <person name="Anantharaman K."/>
            <person name="Brown C.T."/>
            <person name="Hug L.A."/>
            <person name="Sharon I."/>
            <person name="Castelle C.J."/>
            <person name="Probst A.J."/>
            <person name="Thomas B.C."/>
            <person name="Singh A."/>
            <person name="Wilkins M.J."/>
            <person name="Karaoz U."/>
            <person name="Brodie E.L."/>
            <person name="Williams K.H."/>
            <person name="Hubbard S.S."/>
            <person name="Banfield J.F."/>
        </authorList>
    </citation>
    <scope>NUCLEOTIDE SEQUENCE [LARGE SCALE GENOMIC DNA]</scope>
</reference>
<evidence type="ECO:0000313" key="8">
    <source>
        <dbReference type="Proteomes" id="UP000176493"/>
    </source>
</evidence>
<dbReference type="PRINTS" id="PR00813">
    <property type="entry name" value="BCTERIALGSPG"/>
</dbReference>
<proteinExistence type="predicted"/>
<feature type="transmembrane region" description="Helical" evidence="6">
    <location>
        <begin position="12"/>
        <end position="35"/>
    </location>
</feature>
<dbReference type="AlphaFoldDB" id="A0A1G2MFI0"/>
<evidence type="ECO:0000256" key="2">
    <source>
        <dbReference type="ARBA" id="ARBA00022481"/>
    </source>
</evidence>